<dbReference type="PANTHER" id="PTHR31080:SF117">
    <property type="entry name" value="PLANT INVERTASE_PECTIN METHYLESTERASE INHIBITOR SUPERFAMILY PROTEIN"/>
    <property type="match status" value="1"/>
</dbReference>
<evidence type="ECO:0000259" key="3">
    <source>
        <dbReference type="SMART" id="SM00856"/>
    </source>
</evidence>
<dbReference type="InterPro" id="IPR006501">
    <property type="entry name" value="Pectinesterase_inhib_dom"/>
</dbReference>
<reference evidence="4" key="1">
    <citation type="journal article" date="2020" name="bioRxiv">
        <title>Hybrid origin of Populus tomentosa Carr. identified through genome sequencing and phylogenomic analysis.</title>
        <authorList>
            <person name="An X."/>
            <person name="Gao K."/>
            <person name="Chen Z."/>
            <person name="Li J."/>
            <person name="Yang X."/>
            <person name="Yang X."/>
            <person name="Zhou J."/>
            <person name="Guo T."/>
            <person name="Zhao T."/>
            <person name="Huang S."/>
            <person name="Miao D."/>
            <person name="Khan W.U."/>
            <person name="Rao P."/>
            <person name="Ye M."/>
            <person name="Lei B."/>
            <person name="Liao W."/>
            <person name="Wang J."/>
            <person name="Ji L."/>
            <person name="Li Y."/>
            <person name="Guo B."/>
            <person name="Mustafa N.S."/>
            <person name="Li S."/>
            <person name="Yun Q."/>
            <person name="Keller S.R."/>
            <person name="Mao J."/>
            <person name="Zhang R."/>
            <person name="Strauss S.H."/>
        </authorList>
    </citation>
    <scope>NUCLEOTIDE SEQUENCE</scope>
    <source>
        <strain evidence="4">GM15</strain>
        <tissue evidence="4">Leaf</tissue>
    </source>
</reference>
<keyword evidence="1" id="KW-0732">Signal</keyword>
<evidence type="ECO:0000313" key="4">
    <source>
        <dbReference type="EMBL" id="KAG6747394.1"/>
    </source>
</evidence>
<organism evidence="4 5">
    <name type="scientific">Populus tomentosa</name>
    <name type="common">Chinese white poplar</name>
    <dbReference type="NCBI Taxonomy" id="118781"/>
    <lineage>
        <taxon>Eukaryota</taxon>
        <taxon>Viridiplantae</taxon>
        <taxon>Streptophyta</taxon>
        <taxon>Embryophyta</taxon>
        <taxon>Tracheophyta</taxon>
        <taxon>Spermatophyta</taxon>
        <taxon>Magnoliopsida</taxon>
        <taxon>eudicotyledons</taxon>
        <taxon>Gunneridae</taxon>
        <taxon>Pentapetalae</taxon>
        <taxon>rosids</taxon>
        <taxon>fabids</taxon>
        <taxon>Malpighiales</taxon>
        <taxon>Salicaceae</taxon>
        <taxon>Saliceae</taxon>
        <taxon>Populus</taxon>
    </lineage>
</organism>
<comment type="similarity">
    <text evidence="2">Belongs to the PMEI family.</text>
</comment>
<evidence type="ECO:0000256" key="2">
    <source>
        <dbReference type="ARBA" id="ARBA00038471"/>
    </source>
</evidence>
<dbReference type="NCBIfam" id="TIGR01614">
    <property type="entry name" value="PME_inhib"/>
    <property type="match status" value="1"/>
</dbReference>
<accession>A0A8X8C9G1</accession>
<dbReference type="InterPro" id="IPR051955">
    <property type="entry name" value="PME_Inhibitor"/>
</dbReference>
<dbReference type="Proteomes" id="UP000886885">
    <property type="component" value="Chromosome 15A"/>
</dbReference>
<dbReference type="Pfam" id="PF04043">
    <property type="entry name" value="PMEI"/>
    <property type="match status" value="1"/>
</dbReference>
<dbReference type="FunFam" id="1.20.140.40:FF:000005">
    <property type="entry name" value="Pectin methylesterase inhibitor 1"/>
    <property type="match status" value="1"/>
</dbReference>
<evidence type="ECO:0000313" key="5">
    <source>
        <dbReference type="Proteomes" id="UP000886885"/>
    </source>
</evidence>
<dbReference type="CDD" id="cd15798">
    <property type="entry name" value="PMEI-like_3"/>
    <property type="match status" value="1"/>
</dbReference>
<protein>
    <recommendedName>
        <fullName evidence="3">Pectinesterase inhibitor domain-containing protein</fullName>
    </recommendedName>
</protein>
<name>A0A8X8C9G1_POPTO</name>
<sequence length="258" mass="27412">MTDESTCSDGFAGNGMNGNLKRAVRGRIVNIAPLTSNALALVNNYALLNDKEKLAMAALSSNSLAEFLLLLIAISSYLNSSSAARVTTESSTEFIRTSCNTTTYPRLCYTSLSIHSSTIQTSPKLLANAALNVTLSSAKSTSTMLSTLSQTHGMKPREVSAMKDCVEELSDAVIELGKSMDEMSHARQSNFQSMIGDVQTWVSAALTDESTCSDGFAGKAMNGNLKTAVRGRIVNIAQLTSNALALINNYASDPEMLG</sequence>
<dbReference type="PANTHER" id="PTHR31080">
    <property type="entry name" value="PECTINESTERASE INHIBITOR-LIKE"/>
    <property type="match status" value="1"/>
</dbReference>
<dbReference type="GO" id="GO:0046910">
    <property type="term" value="F:pectinesterase inhibitor activity"/>
    <property type="evidence" value="ECO:0007669"/>
    <property type="project" value="UniProtKB-ARBA"/>
</dbReference>
<evidence type="ECO:0000256" key="1">
    <source>
        <dbReference type="ARBA" id="ARBA00022729"/>
    </source>
</evidence>
<keyword evidence="5" id="KW-1185">Reference proteome</keyword>
<dbReference type="EMBL" id="JAAWWB010000029">
    <property type="protein sequence ID" value="KAG6747394.1"/>
    <property type="molecule type" value="Genomic_DNA"/>
</dbReference>
<comment type="caution">
    <text evidence="4">The sequence shown here is derived from an EMBL/GenBank/DDBJ whole genome shotgun (WGS) entry which is preliminary data.</text>
</comment>
<dbReference type="SMART" id="SM00856">
    <property type="entry name" value="PMEI"/>
    <property type="match status" value="1"/>
</dbReference>
<dbReference type="AlphaFoldDB" id="A0A8X8C9G1"/>
<gene>
    <name evidence="4" type="ORF">POTOM_049798</name>
</gene>
<feature type="domain" description="Pectinesterase inhibitor" evidence="3">
    <location>
        <begin position="90"/>
        <end position="246"/>
    </location>
</feature>
<proteinExistence type="inferred from homology"/>
<dbReference type="OrthoDB" id="1430376at2759"/>